<evidence type="ECO:0000313" key="2">
    <source>
        <dbReference type="EMBL" id="PFG74863.1"/>
    </source>
</evidence>
<dbReference type="InterPro" id="IPR008984">
    <property type="entry name" value="SMAD_FHA_dom_sf"/>
</dbReference>
<sequence length="148" mass="15607">MSDSVELLLLRLALFAVVFGTCAAVAYSLRSSYLPRPGGRGDRPAAQWRLVLEVPGESGVPRGTSYRLAGVMEIGRDGGAAIVIGDPSVSARHARLELQPGGWLVRDLGSTNGTFVDGLPVPPGGLRLRGGERLQLGAVVLRLVPPER</sequence>
<dbReference type="CDD" id="cd00060">
    <property type="entry name" value="FHA"/>
    <property type="match status" value="1"/>
</dbReference>
<dbReference type="RefSeq" id="WP_098504217.1">
    <property type="nucleotide sequence ID" value="NZ_PDJQ01000001.1"/>
</dbReference>
<dbReference type="InterPro" id="IPR000253">
    <property type="entry name" value="FHA_dom"/>
</dbReference>
<accession>A0A2A9HHL9</accession>
<evidence type="ECO:0000313" key="3">
    <source>
        <dbReference type="Proteomes" id="UP000223071"/>
    </source>
</evidence>
<dbReference type="SUPFAM" id="SSF49879">
    <property type="entry name" value="SMAD/FHA domain"/>
    <property type="match status" value="1"/>
</dbReference>
<organism evidence="2 3">
    <name type="scientific">Tepidiforma thermophila (strain KCTC 52669 / CGMCC 1.13589 / G233)</name>
    <dbReference type="NCBI Taxonomy" id="2761530"/>
    <lineage>
        <taxon>Bacteria</taxon>
        <taxon>Bacillati</taxon>
        <taxon>Chloroflexota</taxon>
        <taxon>Tepidiformia</taxon>
        <taxon>Tepidiformales</taxon>
        <taxon>Tepidiformaceae</taxon>
        <taxon>Tepidiforma</taxon>
    </lineage>
</organism>
<comment type="caution">
    <text evidence="2">The sequence shown here is derived from an EMBL/GenBank/DDBJ whole genome shotgun (WGS) entry which is preliminary data.</text>
</comment>
<keyword evidence="3" id="KW-1185">Reference proteome</keyword>
<gene>
    <name evidence="2" type="ORF">A9A59_2109</name>
</gene>
<dbReference type="Proteomes" id="UP000223071">
    <property type="component" value="Unassembled WGS sequence"/>
</dbReference>
<dbReference type="Pfam" id="PF00498">
    <property type="entry name" value="FHA"/>
    <property type="match status" value="1"/>
</dbReference>
<dbReference type="SMART" id="SM00240">
    <property type="entry name" value="FHA"/>
    <property type="match status" value="1"/>
</dbReference>
<dbReference type="PANTHER" id="PTHR23308">
    <property type="entry name" value="NUCLEAR INHIBITOR OF PROTEIN PHOSPHATASE-1"/>
    <property type="match status" value="1"/>
</dbReference>
<proteinExistence type="predicted"/>
<dbReference type="EMBL" id="PDJQ01000001">
    <property type="protein sequence ID" value="PFG74863.1"/>
    <property type="molecule type" value="Genomic_DNA"/>
</dbReference>
<protein>
    <submittedName>
        <fullName evidence="2">Type III secretion system (T3SS) inner membrane Yop/YscD-like protein</fullName>
    </submittedName>
</protein>
<dbReference type="PROSITE" id="PS50006">
    <property type="entry name" value="FHA_DOMAIN"/>
    <property type="match status" value="1"/>
</dbReference>
<reference evidence="2 3" key="1">
    <citation type="submission" date="2017-09" db="EMBL/GenBank/DDBJ databases">
        <title>Sequencing the genomes of two abundant thermophiles in Great Basin hot springs: Thermocrinis jamiesonii and novel Chloroflexi Thermoflexus hugenholtzii.</title>
        <authorList>
            <person name="Hedlund B."/>
        </authorList>
    </citation>
    <scope>NUCLEOTIDE SEQUENCE [LARGE SCALE GENOMIC DNA]</scope>
    <source>
        <strain evidence="2 3">G233</strain>
    </source>
</reference>
<feature type="domain" description="FHA" evidence="1">
    <location>
        <begin position="72"/>
        <end position="121"/>
    </location>
</feature>
<dbReference type="AlphaFoldDB" id="A0A2A9HHL9"/>
<dbReference type="InterPro" id="IPR050923">
    <property type="entry name" value="Cell_Proc_Reg/RNA_Proc"/>
</dbReference>
<dbReference type="Gene3D" id="2.60.200.20">
    <property type="match status" value="1"/>
</dbReference>
<evidence type="ECO:0000259" key="1">
    <source>
        <dbReference type="PROSITE" id="PS50006"/>
    </source>
</evidence>
<name>A0A2A9HHL9_TEPT2</name>